<comment type="caution">
    <text evidence="2">The sequence shown here is derived from an EMBL/GenBank/DDBJ whole genome shotgun (WGS) entry which is preliminary data.</text>
</comment>
<sequence length="91" mass="10550">MTIKGNEIELQLDDLLFESINCLILYWNIYASTSSAYRDDTKPRQAQHTTWRHLASTSPAYQHGDTKPQQAQNINMETLSLDKTSIPTWRH</sequence>
<evidence type="ECO:0000313" key="2">
    <source>
        <dbReference type="EMBL" id="GFY30015.1"/>
    </source>
</evidence>
<organism evidence="2 3">
    <name type="scientific">Trichonephila clavipes</name>
    <name type="common">Golden silk orbweaver</name>
    <name type="synonym">Nephila clavipes</name>
    <dbReference type="NCBI Taxonomy" id="2585209"/>
    <lineage>
        <taxon>Eukaryota</taxon>
        <taxon>Metazoa</taxon>
        <taxon>Ecdysozoa</taxon>
        <taxon>Arthropoda</taxon>
        <taxon>Chelicerata</taxon>
        <taxon>Arachnida</taxon>
        <taxon>Araneae</taxon>
        <taxon>Araneomorphae</taxon>
        <taxon>Entelegynae</taxon>
        <taxon>Araneoidea</taxon>
        <taxon>Nephilidae</taxon>
        <taxon>Trichonephila</taxon>
    </lineage>
</organism>
<gene>
    <name evidence="2" type="ORF">TNCV_4073281</name>
</gene>
<feature type="compositionally biased region" description="Polar residues" evidence="1">
    <location>
        <begin position="67"/>
        <end position="91"/>
    </location>
</feature>
<dbReference type="Proteomes" id="UP000887159">
    <property type="component" value="Unassembled WGS sequence"/>
</dbReference>
<reference evidence="2" key="1">
    <citation type="submission" date="2020-08" db="EMBL/GenBank/DDBJ databases">
        <title>Multicomponent nature underlies the extraordinary mechanical properties of spider dragline silk.</title>
        <authorList>
            <person name="Kono N."/>
            <person name="Nakamura H."/>
            <person name="Mori M."/>
            <person name="Yoshida Y."/>
            <person name="Ohtoshi R."/>
            <person name="Malay A.D."/>
            <person name="Moran D.A.P."/>
            <person name="Tomita M."/>
            <person name="Numata K."/>
            <person name="Arakawa K."/>
        </authorList>
    </citation>
    <scope>NUCLEOTIDE SEQUENCE</scope>
</reference>
<evidence type="ECO:0000313" key="3">
    <source>
        <dbReference type="Proteomes" id="UP000887159"/>
    </source>
</evidence>
<proteinExistence type="predicted"/>
<feature type="region of interest" description="Disordered" evidence="1">
    <location>
        <begin position="56"/>
        <end position="91"/>
    </location>
</feature>
<accession>A0A8X7BG30</accession>
<name>A0A8X7BG30_TRICX</name>
<keyword evidence="3" id="KW-1185">Reference proteome</keyword>
<protein>
    <submittedName>
        <fullName evidence="2">Uncharacterized protein</fullName>
    </submittedName>
</protein>
<evidence type="ECO:0000256" key="1">
    <source>
        <dbReference type="SAM" id="MobiDB-lite"/>
    </source>
</evidence>
<dbReference type="EMBL" id="BMAU01021390">
    <property type="protein sequence ID" value="GFY30015.1"/>
    <property type="molecule type" value="Genomic_DNA"/>
</dbReference>
<dbReference type="AlphaFoldDB" id="A0A8X7BG30"/>